<reference evidence="2 3" key="1">
    <citation type="submission" date="2023-03" db="EMBL/GenBank/DDBJ databases">
        <title>Draft genome sequence of Streptomyces sp. K1PA1 isolated from peat swamp forest in Thailand.</title>
        <authorList>
            <person name="Klaysubun C."/>
            <person name="Duangmal K."/>
        </authorList>
    </citation>
    <scope>NUCLEOTIDE SEQUENCE [LARGE SCALE GENOMIC DNA]</scope>
    <source>
        <strain evidence="2 3">K1PA1</strain>
    </source>
</reference>
<feature type="compositionally biased region" description="Pro residues" evidence="1">
    <location>
        <begin position="48"/>
        <end position="60"/>
    </location>
</feature>
<feature type="compositionally biased region" description="Pro residues" evidence="1">
    <location>
        <begin position="79"/>
        <end position="100"/>
    </location>
</feature>
<comment type="caution">
    <text evidence="2">The sequence shown here is derived from an EMBL/GenBank/DDBJ whole genome shotgun (WGS) entry which is preliminary data.</text>
</comment>
<protein>
    <submittedName>
        <fullName evidence="2">Uncharacterized protein</fullName>
    </submittedName>
</protein>
<feature type="region of interest" description="Disordered" evidence="1">
    <location>
        <begin position="1"/>
        <end position="121"/>
    </location>
</feature>
<keyword evidence="3" id="KW-1185">Reference proteome</keyword>
<evidence type="ECO:0000313" key="3">
    <source>
        <dbReference type="Proteomes" id="UP001221150"/>
    </source>
</evidence>
<proteinExistence type="predicted"/>
<sequence>MSTDQVEAAAPTVGDAPEAESPKGPVREVNDFLADLDNVLATSTAPSIPAPAAEPDPPPDAASTMPDVDLDLDVDRPVEPAPAPDAAPPAPAAAPAPAPPAKDWWDDVYRHDAADQDTFTG</sequence>
<accession>A0ABT6AFV3</accession>
<dbReference type="Proteomes" id="UP001221150">
    <property type="component" value="Unassembled WGS sequence"/>
</dbReference>
<evidence type="ECO:0000313" key="2">
    <source>
        <dbReference type="EMBL" id="MDF3303378.1"/>
    </source>
</evidence>
<dbReference type="EMBL" id="JARJBB010000101">
    <property type="protein sequence ID" value="MDF3303378.1"/>
    <property type="molecule type" value="Genomic_DNA"/>
</dbReference>
<gene>
    <name evidence="2" type="ORF">P3H78_33200</name>
</gene>
<evidence type="ECO:0000256" key="1">
    <source>
        <dbReference type="SAM" id="MobiDB-lite"/>
    </source>
</evidence>
<feature type="compositionally biased region" description="Basic and acidic residues" evidence="1">
    <location>
        <begin position="103"/>
        <end position="114"/>
    </location>
</feature>
<name>A0ABT6AFV3_9ACTN</name>
<feature type="non-terminal residue" evidence="2">
    <location>
        <position position="121"/>
    </location>
</feature>
<organism evidence="2 3">
    <name type="scientific">Streptomyces tropicalis</name>
    <dbReference type="NCBI Taxonomy" id="3034234"/>
    <lineage>
        <taxon>Bacteria</taxon>
        <taxon>Bacillati</taxon>
        <taxon>Actinomycetota</taxon>
        <taxon>Actinomycetes</taxon>
        <taxon>Kitasatosporales</taxon>
        <taxon>Streptomycetaceae</taxon>
        <taxon>Streptomyces</taxon>
    </lineage>
</organism>